<proteinExistence type="predicted"/>
<protein>
    <submittedName>
        <fullName evidence="1">Uncharacterized protein</fullName>
    </submittedName>
</protein>
<dbReference type="RefSeq" id="WP_163689830.1">
    <property type="nucleotide sequence ID" value="NZ_AP022591.1"/>
</dbReference>
<accession>A0A7I7RFA9</accession>
<gene>
    <name evidence="1" type="ORF">MCEL_15490</name>
</gene>
<evidence type="ECO:0000313" key="2">
    <source>
        <dbReference type="Proteomes" id="UP000466431"/>
    </source>
</evidence>
<reference evidence="1 2" key="1">
    <citation type="journal article" date="2019" name="Emerg. Microbes Infect.">
        <title>Comprehensive subspecies identification of 175 nontuberculous mycobacteria species based on 7547 genomic profiles.</title>
        <authorList>
            <person name="Matsumoto Y."/>
            <person name="Kinjo T."/>
            <person name="Motooka D."/>
            <person name="Nabeya D."/>
            <person name="Jung N."/>
            <person name="Uechi K."/>
            <person name="Horii T."/>
            <person name="Iida T."/>
            <person name="Fujita J."/>
            <person name="Nakamura S."/>
        </authorList>
    </citation>
    <scope>NUCLEOTIDE SEQUENCE [LARGE SCALE GENOMIC DNA]</scope>
    <source>
        <strain evidence="1 2">JCM 18439</strain>
    </source>
</reference>
<sequence length="55" mass="5780">MEVLTEESYEFADQVAEVVAAAPPMTPDQRDRIASILNAARAADGTDSSGWGLVG</sequence>
<dbReference type="KEGG" id="mcee:MCEL_15490"/>
<dbReference type="AlphaFoldDB" id="A0A7I7RFA9"/>
<organism evidence="1 2">
    <name type="scientific">Mycolicibacterium celeriflavum</name>
    <name type="common">Mycobacterium celeriflavum</name>
    <dbReference type="NCBI Taxonomy" id="1249101"/>
    <lineage>
        <taxon>Bacteria</taxon>
        <taxon>Bacillati</taxon>
        <taxon>Actinomycetota</taxon>
        <taxon>Actinomycetes</taxon>
        <taxon>Mycobacteriales</taxon>
        <taxon>Mycobacteriaceae</taxon>
        <taxon>Mycolicibacterium</taxon>
    </lineage>
</organism>
<name>A0A7I7RFA9_MYCCF</name>
<evidence type="ECO:0000313" key="1">
    <source>
        <dbReference type="EMBL" id="BBY43254.1"/>
    </source>
</evidence>
<dbReference type="EMBL" id="AP022591">
    <property type="protein sequence ID" value="BBY43254.1"/>
    <property type="molecule type" value="Genomic_DNA"/>
</dbReference>
<keyword evidence="2" id="KW-1185">Reference proteome</keyword>
<dbReference type="Proteomes" id="UP000466431">
    <property type="component" value="Chromosome"/>
</dbReference>